<feature type="transmembrane region" description="Helical" evidence="8">
    <location>
        <begin position="176"/>
        <end position="194"/>
    </location>
</feature>
<dbReference type="GO" id="GO:0005886">
    <property type="term" value="C:plasma membrane"/>
    <property type="evidence" value="ECO:0007669"/>
    <property type="project" value="UniProtKB-SubCell"/>
</dbReference>
<dbReference type="Pfam" id="PF02659">
    <property type="entry name" value="Mntp"/>
    <property type="match status" value="1"/>
</dbReference>
<dbReference type="PANTHER" id="PTHR35529:SF1">
    <property type="entry name" value="MANGANESE EFFLUX PUMP MNTP-RELATED"/>
    <property type="match status" value="1"/>
</dbReference>
<evidence type="ECO:0000256" key="3">
    <source>
        <dbReference type="ARBA" id="ARBA00022692"/>
    </source>
</evidence>
<keyword evidence="3 8" id="KW-0812">Transmembrane</keyword>
<accession>A0A6I6DJD7</accession>
<comment type="subcellular location">
    <subcellularLocation>
        <location evidence="8">Cell membrane</location>
        <topology evidence="8">Multi-pass membrane protein</topology>
    </subcellularLocation>
</comment>
<keyword evidence="6 8" id="KW-0472">Membrane</keyword>
<dbReference type="RefSeq" id="WP_156204472.1">
    <property type="nucleotide sequence ID" value="NZ_CP046457.1"/>
</dbReference>
<reference evidence="10" key="1">
    <citation type="journal article" date="2019" name="Microbiology">
        <title>Complete Genome Sequence of an Uncultured Bacterium of the Candidate Phylum Bipolaricaulota.</title>
        <authorList>
            <person name="Kadnikov V.V."/>
            <person name="Mardanov A.V."/>
            <person name="Beletsky A.V."/>
            <person name="Frank Y.A."/>
            <person name="Karnachuk O.V."/>
            <person name="Ravin N.V."/>
        </authorList>
    </citation>
    <scope>NUCLEOTIDE SEQUENCE [LARGE SCALE GENOMIC DNA]</scope>
</reference>
<evidence type="ECO:0000313" key="10">
    <source>
        <dbReference type="Proteomes" id="UP000426444"/>
    </source>
</evidence>
<feature type="transmembrane region" description="Helical" evidence="8">
    <location>
        <begin position="6"/>
        <end position="27"/>
    </location>
</feature>
<comment type="function">
    <text evidence="8">Probably functions as a manganese efflux pump.</text>
</comment>
<dbReference type="InterPro" id="IPR022929">
    <property type="entry name" value="Put_MntP"/>
</dbReference>
<dbReference type="OrthoDB" id="1679700at2"/>
<dbReference type="GO" id="GO:0005384">
    <property type="term" value="F:manganese ion transmembrane transporter activity"/>
    <property type="evidence" value="ECO:0007669"/>
    <property type="project" value="UniProtKB-UniRule"/>
</dbReference>
<keyword evidence="10" id="KW-1185">Reference proteome</keyword>
<dbReference type="InterPro" id="IPR003810">
    <property type="entry name" value="Mntp/YtaF"/>
</dbReference>
<evidence type="ECO:0000256" key="1">
    <source>
        <dbReference type="ARBA" id="ARBA00022448"/>
    </source>
</evidence>
<dbReference type="Proteomes" id="UP000426444">
    <property type="component" value="Chromosome"/>
</dbReference>
<evidence type="ECO:0000256" key="7">
    <source>
        <dbReference type="ARBA" id="ARBA00023211"/>
    </source>
</evidence>
<feature type="transmembrane region" description="Helical" evidence="8">
    <location>
        <begin position="117"/>
        <end position="139"/>
    </location>
</feature>
<sequence length="195" mass="20796">MHEQLVTIIIIAVILGADAFSLSLGMGLKGVTRSYEFKFAAIVAAFHVAMPLIGLNLGMVAGNLLGQWAAWIGALILAYIGFDMFRKGFNEIRPQSFKFSEAKSILDVDVKDTKNNWVGIFILAGSVSVDALTVGFSLGTAQMPIAITVIIMGLVAGIMTILGFRGARIFSRIIGSYAQLIGGIILLALAVMMVI</sequence>
<protein>
    <recommendedName>
        <fullName evidence="8">Putative manganese efflux pump MntP</fullName>
    </recommendedName>
</protein>
<proteinExistence type="inferred from homology"/>
<gene>
    <name evidence="8" type="primary">mntP</name>
    <name evidence="9" type="ORF">SYNTR_2125</name>
</gene>
<feature type="transmembrane region" description="Helical" evidence="8">
    <location>
        <begin position="39"/>
        <end position="62"/>
    </location>
</feature>
<evidence type="ECO:0000256" key="5">
    <source>
        <dbReference type="ARBA" id="ARBA00023065"/>
    </source>
</evidence>
<dbReference type="AlphaFoldDB" id="A0A6I6DJD7"/>
<evidence type="ECO:0000313" key="9">
    <source>
        <dbReference type="EMBL" id="QGU00719.1"/>
    </source>
</evidence>
<evidence type="ECO:0000256" key="2">
    <source>
        <dbReference type="ARBA" id="ARBA00022475"/>
    </source>
</evidence>
<keyword evidence="7 8" id="KW-0464">Manganese</keyword>
<evidence type="ECO:0000256" key="8">
    <source>
        <dbReference type="HAMAP-Rule" id="MF_01521"/>
    </source>
</evidence>
<keyword evidence="2 8" id="KW-1003">Cell membrane</keyword>
<keyword evidence="1 8" id="KW-0813">Transport</keyword>
<keyword evidence="5 8" id="KW-0406">Ion transport</keyword>
<dbReference type="EMBL" id="CP046457">
    <property type="protein sequence ID" value="QGU00719.1"/>
    <property type="molecule type" value="Genomic_DNA"/>
</dbReference>
<comment type="similarity">
    <text evidence="8">Belongs to the MntP (TC 9.B.29) family.</text>
</comment>
<feature type="transmembrane region" description="Helical" evidence="8">
    <location>
        <begin position="145"/>
        <end position="164"/>
    </location>
</feature>
<name>A0A6I6DJD7_9FIRM</name>
<feature type="transmembrane region" description="Helical" evidence="8">
    <location>
        <begin position="68"/>
        <end position="85"/>
    </location>
</feature>
<organism evidence="9 10">
    <name type="scientific">Candidatus Syntrophocurvum alkaliphilum</name>
    <dbReference type="NCBI Taxonomy" id="2293317"/>
    <lineage>
        <taxon>Bacteria</taxon>
        <taxon>Bacillati</taxon>
        <taxon>Bacillota</taxon>
        <taxon>Clostridia</taxon>
        <taxon>Eubacteriales</taxon>
        <taxon>Syntrophomonadaceae</taxon>
        <taxon>Candidatus Syntrophocurvum</taxon>
    </lineage>
</organism>
<dbReference type="KEGG" id="salq:SYNTR_2125"/>
<dbReference type="PANTHER" id="PTHR35529">
    <property type="entry name" value="MANGANESE EFFLUX PUMP MNTP-RELATED"/>
    <property type="match status" value="1"/>
</dbReference>
<evidence type="ECO:0000256" key="4">
    <source>
        <dbReference type="ARBA" id="ARBA00022989"/>
    </source>
</evidence>
<evidence type="ECO:0000256" key="6">
    <source>
        <dbReference type="ARBA" id="ARBA00023136"/>
    </source>
</evidence>
<dbReference type="HAMAP" id="MF_01521">
    <property type="entry name" value="MntP_pump"/>
    <property type="match status" value="1"/>
</dbReference>
<keyword evidence="4 8" id="KW-1133">Transmembrane helix</keyword>